<keyword evidence="3" id="KW-1185">Reference proteome</keyword>
<feature type="transmembrane region" description="Helical" evidence="1">
    <location>
        <begin position="6"/>
        <end position="26"/>
    </location>
</feature>
<keyword evidence="1" id="KW-1133">Transmembrane helix</keyword>
<evidence type="ECO:0000313" key="2">
    <source>
        <dbReference type="EMBL" id="MEC5424917.1"/>
    </source>
</evidence>
<sequence>MIQLVVSIILYFVIFFGLAFILNMLLRRTWLMAFIYPLIVVMIVDNISTIEYFTNPGEAISIAGERLVSMTPVDIIILSAGFAGTIVSGIVIKILRNSGYRMF</sequence>
<gene>
    <name evidence="2" type="ORF">QGM71_15630</name>
</gene>
<dbReference type="RefSeq" id="WP_327608476.1">
    <property type="nucleotide sequence ID" value="NZ_JARZFX010000009.1"/>
</dbReference>
<dbReference type="Proteomes" id="UP001335737">
    <property type="component" value="Unassembled WGS sequence"/>
</dbReference>
<protein>
    <submittedName>
        <fullName evidence="2">YuiB family protein</fullName>
    </submittedName>
</protein>
<evidence type="ECO:0000313" key="3">
    <source>
        <dbReference type="Proteomes" id="UP001335737"/>
    </source>
</evidence>
<evidence type="ECO:0000256" key="1">
    <source>
        <dbReference type="SAM" id="Phobius"/>
    </source>
</evidence>
<keyword evidence="1" id="KW-0472">Membrane</keyword>
<proteinExistence type="predicted"/>
<dbReference type="EMBL" id="JARZFX010000009">
    <property type="protein sequence ID" value="MEC5424917.1"/>
    <property type="molecule type" value="Genomic_DNA"/>
</dbReference>
<reference evidence="2 3" key="1">
    <citation type="journal article" date="2024" name="Int. J. Syst. Evol. Microbiol.">
        <title>Virgibacillus tibetensis sp. nov., isolated from salt lake on the Tibetan Plateau of China.</title>
        <authorList>
            <person name="Phurbu D."/>
            <person name="Liu Z.-X."/>
            <person name="Wang R."/>
            <person name="Zheng Y.-Y."/>
            <person name="Liu H.-C."/>
            <person name="Zhou Y.-G."/>
            <person name="Yu Y.-J."/>
            <person name="Li A.-H."/>
        </authorList>
    </citation>
    <scope>NUCLEOTIDE SEQUENCE [LARGE SCALE GENOMIC DNA]</scope>
    <source>
        <strain evidence="2 3">C22-A2</strain>
    </source>
</reference>
<keyword evidence="1" id="KW-0812">Transmembrane</keyword>
<name>A0ABU6KHX4_9BACI</name>
<organism evidence="2 3">
    <name type="scientific">Virgibacillus tibetensis</name>
    <dbReference type="NCBI Taxonomy" id="3042313"/>
    <lineage>
        <taxon>Bacteria</taxon>
        <taxon>Bacillati</taxon>
        <taxon>Bacillota</taxon>
        <taxon>Bacilli</taxon>
        <taxon>Bacillales</taxon>
        <taxon>Bacillaceae</taxon>
        <taxon>Virgibacillus</taxon>
    </lineage>
</organism>
<feature type="transmembrane region" description="Helical" evidence="1">
    <location>
        <begin position="73"/>
        <end position="95"/>
    </location>
</feature>
<dbReference type="InterPro" id="IPR025917">
    <property type="entry name" value="YuiB"/>
</dbReference>
<comment type="caution">
    <text evidence="2">The sequence shown here is derived from an EMBL/GenBank/DDBJ whole genome shotgun (WGS) entry which is preliminary data.</text>
</comment>
<accession>A0ABU6KHX4</accession>
<dbReference type="Pfam" id="PF14068">
    <property type="entry name" value="YuiB"/>
    <property type="match status" value="1"/>
</dbReference>
<feature type="transmembrane region" description="Helical" evidence="1">
    <location>
        <begin position="33"/>
        <end position="53"/>
    </location>
</feature>